<dbReference type="PANTHER" id="PTHR10584">
    <property type="entry name" value="SUGAR KINASE"/>
    <property type="match status" value="1"/>
</dbReference>
<evidence type="ECO:0000313" key="6">
    <source>
        <dbReference type="EMBL" id="MFG1706987.1"/>
    </source>
</evidence>
<organism evidence="6 7">
    <name type="scientific">Nonomuraea marmarensis</name>
    <dbReference type="NCBI Taxonomy" id="3351344"/>
    <lineage>
        <taxon>Bacteria</taxon>
        <taxon>Bacillati</taxon>
        <taxon>Actinomycetota</taxon>
        <taxon>Actinomycetes</taxon>
        <taxon>Streptosporangiales</taxon>
        <taxon>Streptosporangiaceae</taxon>
        <taxon>Nonomuraea</taxon>
    </lineage>
</organism>
<dbReference type="Pfam" id="PF00294">
    <property type="entry name" value="PfkB"/>
    <property type="match status" value="1"/>
</dbReference>
<dbReference type="InterPro" id="IPR002139">
    <property type="entry name" value="Ribo/fructo_kinase"/>
</dbReference>
<dbReference type="PROSITE" id="PS00584">
    <property type="entry name" value="PFKB_KINASES_2"/>
    <property type="match status" value="1"/>
</dbReference>
<keyword evidence="3 4" id="KW-0418">Kinase</keyword>
<dbReference type="GO" id="GO:0016301">
    <property type="term" value="F:kinase activity"/>
    <property type="evidence" value="ECO:0007669"/>
    <property type="project" value="UniProtKB-KW"/>
</dbReference>
<dbReference type="RefSeq" id="WP_393170324.1">
    <property type="nucleotide sequence ID" value="NZ_JBICRM010000018.1"/>
</dbReference>
<dbReference type="InterPro" id="IPR029056">
    <property type="entry name" value="Ribokinase-like"/>
</dbReference>
<sequence length="306" mass="31426">MTGPRKLDLLAIGDADVDVYLRGPRAEPGQKVLGDLLDVAPGGMSANVACAAARLGSRAGLAAPLGEDPFASAALAYYAEVGLDTRYVRQVAGARTYMSVVQLDEQGEKSLTVARTSAFFPTLDHLRDIDFRAVRAVQIAPFAEAEARWAARSARDAGCLVAMDIEAGMLDGITDLDALVAPVDVLFVNEFAAAAAGLDFLRTLSPSVVVMTLGAHGAVVAAGSDVETVEAMPADVVDTTGAGDCFSAGFLVAYLDGANAFDSARFGAATAAFAIGAIGGSQGVPDRDVVTAALADRPKRSRSGSK</sequence>
<dbReference type="PANTHER" id="PTHR10584:SF166">
    <property type="entry name" value="RIBOKINASE"/>
    <property type="match status" value="1"/>
</dbReference>
<evidence type="ECO:0000259" key="5">
    <source>
        <dbReference type="Pfam" id="PF00294"/>
    </source>
</evidence>
<dbReference type="InterPro" id="IPR011611">
    <property type="entry name" value="PfkB_dom"/>
</dbReference>
<accession>A0ABW7AL58</accession>
<proteinExistence type="inferred from homology"/>
<gene>
    <name evidence="6" type="ORF">ACFLIM_27715</name>
</gene>
<protein>
    <submittedName>
        <fullName evidence="6">Carbohydrate kinase family protein</fullName>
        <ecNumber evidence="6">2.7.1.-</ecNumber>
    </submittedName>
</protein>
<dbReference type="SUPFAM" id="SSF53613">
    <property type="entry name" value="Ribokinase-like"/>
    <property type="match status" value="1"/>
</dbReference>
<comment type="similarity">
    <text evidence="1 4">Belongs to the carbohydrate kinase PfkB family.</text>
</comment>
<reference evidence="6 7" key="1">
    <citation type="submission" date="2024-10" db="EMBL/GenBank/DDBJ databases">
        <authorList>
            <person name="Topkara A.R."/>
            <person name="Saygin H."/>
        </authorList>
    </citation>
    <scope>NUCLEOTIDE SEQUENCE [LARGE SCALE GENOMIC DNA]</scope>
    <source>
        <strain evidence="6 7">M3C6</strain>
    </source>
</reference>
<dbReference type="Proteomes" id="UP001603978">
    <property type="component" value="Unassembled WGS sequence"/>
</dbReference>
<dbReference type="InterPro" id="IPR002173">
    <property type="entry name" value="Carboh/pur_kinase_PfkB_CS"/>
</dbReference>
<dbReference type="Gene3D" id="3.40.1190.20">
    <property type="match status" value="1"/>
</dbReference>
<name>A0ABW7AL58_9ACTN</name>
<dbReference type="EC" id="2.7.1.-" evidence="6"/>
<evidence type="ECO:0000313" key="7">
    <source>
        <dbReference type="Proteomes" id="UP001603978"/>
    </source>
</evidence>
<keyword evidence="2 4" id="KW-0808">Transferase</keyword>
<dbReference type="EMBL" id="JBICRM010000018">
    <property type="protein sequence ID" value="MFG1706987.1"/>
    <property type="molecule type" value="Genomic_DNA"/>
</dbReference>
<evidence type="ECO:0000256" key="4">
    <source>
        <dbReference type="RuleBase" id="RU003704"/>
    </source>
</evidence>
<feature type="domain" description="Carbohydrate kinase PfkB" evidence="5">
    <location>
        <begin position="8"/>
        <end position="286"/>
    </location>
</feature>
<keyword evidence="7" id="KW-1185">Reference proteome</keyword>
<dbReference type="PRINTS" id="PR00990">
    <property type="entry name" value="RIBOKINASE"/>
</dbReference>
<evidence type="ECO:0000256" key="2">
    <source>
        <dbReference type="ARBA" id="ARBA00022679"/>
    </source>
</evidence>
<evidence type="ECO:0000256" key="3">
    <source>
        <dbReference type="ARBA" id="ARBA00022777"/>
    </source>
</evidence>
<evidence type="ECO:0000256" key="1">
    <source>
        <dbReference type="ARBA" id="ARBA00010688"/>
    </source>
</evidence>
<comment type="caution">
    <text evidence="6">The sequence shown here is derived from an EMBL/GenBank/DDBJ whole genome shotgun (WGS) entry which is preliminary data.</text>
</comment>